<evidence type="ECO:0000313" key="1">
    <source>
        <dbReference type="EMBL" id="GEP12759.1"/>
    </source>
</evidence>
<gene>
    <name evidence="1" type="ORF">MGN01_46040</name>
</gene>
<sequence>MSARHEIPGPHEGATPKARIVGHQDGGAVILNKVLDPAAWDDAVFAGQLIHVQAGTDVHAVMQSLEDDTAEFFVQSLNVGEQARVLKGALYFAVVENHVGLIEGQQVRGRTLERYLTALFQKAGELEAGQAIVLNSKFMAGDGKELDASTEVTVAAKPNRGGQAPHEQIMGREAGQARDEGSTVFDVLRTLGWSGEAVESLKAEVPDDGWIEGFFRVFIKEKRRTKKPISRATINEALRNVDAADLGLRGDGTEKNGIVKLSVQRPIATHGSLLDPADAMEQIVNALREWATAGRIDCRFDG</sequence>
<dbReference type="RefSeq" id="WP_170246131.1">
    <property type="nucleotide sequence ID" value="NZ_BJZV01000066.1"/>
</dbReference>
<comment type="caution">
    <text evidence="1">The sequence shown here is derived from an EMBL/GenBank/DDBJ whole genome shotgun (WGS) entry which is preliminary data.</text>
</comment>
<dbReference type="Proteomes" id="UP000321750">
    <property type="component" value="Unassembled WGS sequence"/>
</dbReference>
<protein>
    <submittedName>
        <fullName evidence="1">Uncharacterized protein</fullName>
    </submittedName>
</protein>
<accession>A0A512JS40</accession>
<organism evidence="1 2">
    <name type="scientific">Methylobacterium gnaphalii</name>
    <dbReference type="NCBI Taxonomy" id="1010610"/>
    <lineage>
        <taxon>Bacteria</taxon>
        <taxon>Pseudomonadati</taxon>
        <taxon>Pseudomonadota</taxon>
        <taxon>Alphaproteobacteria</taxon>
        <taxon>Hyphomicrobiales</taxon>
        <taxon>Methylobacteriaceae</taxon>
        <taxon>Methylobacterium</taxon>
    </lineage>
</organism>
<dbReference type="EMBL" id="BJZV01000066">
    <property type="protein sequence ID" value="GEP12759.1"/>
    <property type="molecule type" value="Genomic_DNA"/>
</dbReference>
<proteinExistence type="predicted"/>
<dbReference type="AlphaFoldDB" id="A0A512JS40"/>
<keyword evidence="2" id="KW-1185">Reference proteome</keyword>
<evidence type="ECO:0000313" key="2">
    <source>
        <dbReference type="Proteomes" id="UP000321750"/>
    </source>
</evidence>
<reference evidence="1 2" key="1">
    <citation type="submission" date="2019-07" db="EMBL/GenBank/DDBJ databases">
        <title>Whole genome shotgun sequence of Methylobacterium gnaphalii NBRC 107716.</title>
        <authorList>
            <person name="Hosoyama A."/>
            <person name="Uohara A."/>
            <person name="Ohji S."/>
            <person name="Ichikawa N."/>
        </authorList>
    </citation>
    <scope>NUCLEOTIDE SEQUENCE [LARGE SCALE GENOMIC DNA]</scope>
    <source>
        <strain evidence="1 2">NBRC 107716</strain>
    </source>
</reference>
<name>A0A512JS40_9HYPH</name>